<feature type="signal peptide" evidence="1">
    <location>
        <begin position="1"/>
        <end position="26"/>
    </location>
</feature>
<proteinExistence type="predicted"/>
<reference evidence="2 3" key="1">
    <citation type="submission" date="2013-02" db="EMBL/GenBank/DDBJ databases">
        <title>Draft Genome Sequence of Streptomyces afghaniensis, Which Produces Compounds of the Julimycin B-Complex.</title>
        <authorList>
            <person name="Gruening B.A."/>
            <person name="Praeg A."/>
            <person name="Erxleben A."/>
            <person name="Guenther S."/>
            <person name="Fiedler H.-P."/>
            <person name="Goodfellow M."/>
            <person name="Mueller M."/>
        </authorList>
    </citation>
    <scope>NUCLEOTIDE SEQUENCE [LARGE SCALE GENOMIC DNA]</scope>
    <source>
        <strain evidence="2 3">772</strain>
    </source>
</reference>
<keyword evidence="3" id="KW-1185">Reference proteome</keyword>
<gene>
    <name evidence="2" type="ORF">STAFG_1689</name>
</gene>
<feature type="chain" id="PRO_5004531504" description="Secreted protein" evidence="1">
    <location>
        <begin position="27"/>
        <end position="80"/>
    </location>
</feature>
<dbReference type="HOGENOM" id="CLU_2669561_0_0_11"/>
<dbReference type="PATRIC" id="fig|1283301.3.peg.1667"/>
<sequence length="80" mass="8121">MNRLNKLPYALLTTLAGMVLAAPAHAAARPADVTASQCIAGGGSIVISAVGEGWQSYTKRCMGGVHDGETVLRGLGRALG</sequence>
<evidence type="ECO:0000313" key="2">
    <source>
        <dbReference type="EMBL" id="EPJ41261.1"/>
    </source>
</evidence>
<organism evidence="2 3">
    <name type="scientific">Streptomyces afghaniensis 772</name>
    <dbReference type="NCBI Taxonomy" id="1283301"/>
    <lineage>
        <taxon>Bacteria</taxon>
        <taxon>Bacillati</taxon>
        <taxon>Actinomycetota</taxon>
        <taxon>Actinomycetes</taxon>
        <taxon>Kitasatosporales</taxon>
        <taxon>Streptomycetaceae</taxon>
        <taxon>Streptomyces</taxon>
    </lineage>
</organism>
<evidence type="ECO:0008006" key="4">
    <source>
        <dbReference type="Google" id="ProtNLM"/>
    </source>
</evidence>
<dbReference type="AlphaFoldDB" id="S4MWG7"/>
<dbReference type="Proteomes" id="UP000015001">
    <property type="component" value="Unassembled WGS sequence"/>
</dbReference>
<comment type="caution">
    <text evidence="2">The sequence shown here is derived from an EMBL/GenBank/DDBJ whole genome shotgun (WGS) entry which is preliminary data.</text>
</comment>
<dbReference type="RefSeq" id="WP_020270683.1">
    <property type="nucleotide sequence ID" value="NZ_KE354071.1"/>
</dbReference>
<evidence type="ECO:0000256" key="1">
    <source>
        <dbReference type="SAM" id="SignalP"/>
    </source>
</evidence>
<protein>
    <recommendedName>
        <fullName evidence="4">Secreted protein</fullName>
    </recommendedName>
</protein>
<keyword evidence="1" id="KW-0732">Signal</keyword>
<evidence type="ECO:0000313" key="3">
    <source>
        <dbReference type="Proteomes" id="UP000015001"/>
    </source>
</evidence>
<dbReference type="EMBL" id="AOPY01001328">
    <property type="protein sequence ID" value="EPJ41261.1"/>
    <property type="molecule type" value="Genomic_DNA"/>
</dbReference>
<accession>S4MWG7</accession>
<name>S4MWG7_9ACTN</name>